<dbReference type="EMBL" id="LS974202">
    <property type="protein sequence ID" value="SSC13095.1"/>
    <property type="molecule type" value="Genomic_DNA"/>
</dbReference>
<dbReference type="AlphaFoldDB" id="A0A7Z7LFU5"/>
<dbReference type="GO" id="GO:0004747">
    <property type="term" value="F:ribokinase activity"/>
    <property type="evidence" value="ECO:0007669"/>
    <property type="project" value="UniProtKB-UniRule"/>
</dbReference>
<dbReference type="SUPFAM" id="SSF53613">
    <property type="entry name" value="Ribokinase-like"/>
    <property type="match status" value="1"/>
</dbReference>
<comment type="subunit">
    <text evidence="9">Homodimer.</text>
</comment>
<feature type="binding site" evidence="9">
    <location>
        <position position="299"/>
    </location>
    <ligand>
        <name>K(+)</name>
        <dbReference type="ChEBI" id="CHEBI:29103"/>
    </ligand>
</feature>
<comment type="catalytic activity">
    <reaction evidence="9">
        <text>D-ribose + ATP = D-ribose 5-phosphate + ADP + H(+)</text>
        <dbReference type="Rhea" id="RHEA:13697"/>
        <dbReference type="ChEBI" id="CHEBI:15378"/>
        <dbReference type="ChEBI" id="CHEBI:30616"/>
        <dbReference type="ChEBI" id="CHEBI:47013"/>
        <dbReference type="ChEBI" id="CHEBI:78346"/>
        <dbReference type="ChEBI" id="CHEBI:456216"/>
        <dbReference type="EC" id="2.7.1.15"/>
    </reaction>
</comment>
<comment type="pathway">
    <text evidence="9">Carbohydrate metabolism; D-ribose degradation; D-ribose 5-phosphate from beta-D-ribopyranose: step 2/2.</text>
</comment>
<keyword evidence="7 9" id="KW-0630">Potassium</keyword>
<dbReference type="HAMAP" id="MF_01987">
    <property type="entry name" value="Ribokinase"/>
    <property type="match status" value="1"/>
</dbReference>
<keyword evidence="2 9" id="KW-0479">Metal-binding</keyword>
<dbReference type="InterPro" id="IPR029056">
    <property type="entry name" value="Ribokinase-like"/>
</dbReference>
<feature type="binding site" evidence="9">
    <location>
        <begin position="17"/>
        <end position="19"/>
    </location>
    <ligand>
        <name>substrate</name>
    </ligand>
</feature>
<dbReference type="InterPro" id="IPR011611">
    <property type="entry name" value="PfkB_dom"/>
</dbReference>
<comment type="similarity">
    <text evidence="9">Belongs to the carbohydrate kinase PfkB family. Ribokinase subfamily.</text>
</comment>
<dbReference type="PANTHER" id="PTHR10584">
    <property type="entry name" value="SUGAR KINASE"/>
    <property type="match status" value="1"/>
</dbReference>
<dbReference type="GO" id="GO:0005829">
    <property type="term" value="C:cytosol"/>
    <property type="evidence" value="ECO:0007669"/>
    <property type="project" value="TreeGrafter"/>
</dbReference>
<evidence type="ECO:0000256" key="6">
    <source>
        <dbReference type="ARBA" id="ARBA00022842"/>
    </source>
</evidence>
<feature type="binding site" evidence="9">
    <location>
        <position position="192"/>
    </location>
    <ligand>
        <name>ATP</name>
        <dbReference type="ChEBI" id="CHEBI:30616"/>
    </ligand>
</feature>
<feature type="binding site" evidence="9">
    <location>
        <begin position="45"/>
        <end position="49"/>
    </location>
    <ligand>
        <name>substrate</name>
    </ligand>
</feature>
<keyword evidence="3 9" id="KW-0547">Nucleotide-binding</keyword>
<comment type="subcellular location">
    <subcellularLocation>
        <location evidence="9">Cytoplasm</location>
    </subcellularLocation>
</comment>
<keyword evidence="12" id="KW-1185">Reference proteome</keyword>
<dbReference type="InterPro" id="IPR011877">
    <property type="entry name" value="Ribokinase"/>
</dbReference>
<evidence type="ECO:0000256" key="2">
    <source>
        <dbReference type="ARBA" id="ARBA00022723"/>
    </source>
</evidence>
<comment type="function">
    <text evidence="9">Catalyzes the phosphorylation of ribose at O-5 in a reaction requiring ATP and magnesium. The resulting D-ribose-5-phosphate can then be used either for sythesis of nucleotides, histidine, and tryptophan, or as a component of the pentose phosphate pathway.</text>
</comment>
<accession>A0A7Z7LFU5</accession>
<dbReference type="Gene3D" id="3.40.1190.20">
    <property type="match status" value="1"/>
</dbReference>
<feature type="binding site" evidence="9">
    <location>
        <position position="254"/>
    </location>
    <ligand>
        <name>K(+)</name>
        <dbReference type="ChEBI" id="CHEBI:29103"/>
    </ligand>
</feature>
<dbReference type="GO" id="GO:0019303">
    <property type="term" value="P:D-ribose catabolic process"/>
    <property type="evidence" value="ECO:0007669"/>
    <property type="project" value="UniProtKB-UniRule"/>
</dbReference>
<evidence type="ECO:0000256" key="4">
    <source>
        <dbReference type="ARBA" id="ARBA00022777"/>
    </source>
</evidence>
<dbReference type="CDD" id="cd01174">
    <property type="entry name" value="ribokinase"/>
    <property type="match status" value="1"/>
</dbReference>
<sequence length="314" mass="33569">MIDFKFNGEILCIGSINMDLVMVMDHLPEPGETVVTDNFNTYPGGKGGNQAVTAAVQGAKVTMFSKLGGDGFSKELLEKMASRGVDTSRILMDREKTAGIAIIRVDSKGQNSISFTPGSNAFLMPGDILENSDLFVPGRILLLTMEINLESIYHAIRLAGQHGMFVIVDPAPAPSRPFPADIPPLVDVIKPNESEARTITGVEIKNKADAKVAIERLKKMGFKLPVITLGDKGLVACIEDRIVEFPPLSVECIDTTAAGDVFSGTLAASLAQGCSIERSLELANCAGALSTTIAGAQTSIPSPERVRQFMDKRM</sequence>
<protein>
    <recommendedName>
        <fullName evidence="9">Ribokinase</fullName>
        <shortName evidence="9">RK</shortName>
        <ecNumber evidence="9">2.7.1.15</ecNumber>
    </recommendedName>
</protein>
<feature type="binding site" evidence="9">
    <location>
        <position position="290"/>
    </location>
    <ligand>
        <name>K(+)</name>
        <dbReference type="ChEBI" id="CHEBI:29103"/>
    </ligand>
</feature>
<feature type="active site" description="Proton acceptor" evidence="9">
    <location>
        <position position="260"/>
    </location>
</feature>
<dbReference type="GO" id="GO:0005524">
    <property type="term" value="F:ATP binding"/>
    <property type="evidence" value="ECO:0007669"/>
    <property type="project" value="UniProtKB-UniRule"/>
</dbReference>
<evidence type="ECO:0000256" key="7">
    <source>
        <dbReference type="ARBA" id="ARBA00022958"/>
    </source>
</evidence>
<feature type="binding site" evidence="9">
    <location>
        <position position="284"/>
    </location>
    <ligand>
        <name>ATP</name>
        <dbReference type="ChEBI" id="CHEBI:30616"/>
    </ligand>
</feature>
<dbReference type="Pfam" id="PF00294">
    <property type="entry name" value="PfkB"/>
    <property type="match status" value="1"/>
</dbReference>
<dbReference type="Proteomes" id="UP000250796">
    <property type="component" value="Chromosome MESINF"/>
</dbReference>
<keyword evidence="6 9" id="KW-0460">Magnesium</keyword>
<dbReference type="EC" id="2.7.1.15" evidence="9"/>
<evidence type="ECO:0000259" key="10">
    <source>
        <dbReference type="Pfam" id="PF00294"/>
    </source>
</evidence>
<reference evidence="11 12" key="1">
    <citation type="submission" date="2017-01" db="EMBL/GenBank/DDBJ databases">
        <authorList>
            <person name="Erauso G."/>
        </authorList>
    </citation>
    <scope>NUCLEOTIDE SEQUENCE [LARGE SCALE GENOMIC DNA]</scope>
    <source>
        <strain evidence="11">MESINF1</strain>
    </source>
</reference>
<proteinExistence type="inferred from homology"/>
<gene>
    <name evidence="9" type="primary">rbsK</name>
    <name evidence="11" type="ORF">MESINF_1651</name>
</gene>
<keyword evidence="5 9" id="KW-0067">ATP-binding</keyword>
<name>A0A7Z7LFU5_9BACT</name>
<evidence type="ECO:0000313" key="11">
    <source>
        <dbReference type="EMBL" id="SSC13095.1"/>
    </source>
</evidence>
<comment type="cofactor">
    <cofactor evidence="9">
        <name>Mg(2+)</name>
        <dbReference type="ChEBI" id="CHEBI:18420"/>
    </cofactor>
    <text evidence="9">Requires a divalent cation, most likely magnesium in vivo, as an electrophilic catalyst to aid phosphoryl group transfer. It is the chelate of the metal and the nucleotide that is the actual substrate.</text>
</comment>
<comment type="caution">
    <text evidence="9">Lacks conserved residue(s) required for the propagation of feature annotation.</text>
</comment>
<keyword evidence="4 9" id="KW-0418">Kinase</keyword>
<dbReference type="GO" id="GO:0046872">
    <property type="term" value="F:metal ion binding"/>
    <property type="evidence" value="ECO:0007669"/>
    <property type="project" value="UniProtKB-KW"/>
</dbReference>
<feature type="binding site" evidence="9">
    <location>
        <position position="260"/>
    </location>
    <ligand>
        <name>substrate</name>
    </ligand>
</feature>
<feature type="binding site" evidence="9">
    <location>
        <position position="146"/>
    </location>
    <ligand>
        <name>substrate</name>
    </ligand>
</feature>
<keyword evidence="1 9" id="KW-0808">Transferase</keyword>
<evidence type="ECO:0000256" key="9">
    <source>
        <dbReference type="HAMAP-Rule" id="MF_01987"/>
    </source>
</evidence>
<feature type="domain" description="Carbohydrate kinase PfkB" evidence="10">
    <location>
        <begin position="9"/>
        <end position="302"/>
    </location>
</feature>
<dbReference type="PRINTS" id="PR00990">
    <property type="entry name" value="RIBOKINASE"/>
</dbReference>
<dbReference type="PANTHER" id="PTHR10584:SF166">
    <property type="entry name" value="RIBOKINASE"/>
    <property type="match status" value="1"/>
</dbReference>
<feature type="binding site" evidence="9">
    <location>
        <position position="256"/>
    </location>
    <ligand>
        <name>K(+)</name>
        <dbReference type="ChEBI" id="CHEBI:29103"/>
    </ligand>
</feature>
<evidence type="ECO:0000313" key="12">
    <source>
        <dbReference type="Proteomes" id="UP000250796"/>
    </source>
</evidence>
<evidence type="ECO:0000256" key="1">
    <source>
        <dbReference type="ARBA" id="ARBA00022679"/>
    </source>
</evidence>
<evidence type="ECO:0000256" key="8">
    <source>
        <dbReference type="ARBA" id="ARBA00023277"/>
    </source>
</evidence>
<feature type="binding site" evidence="9">
    <location>
        <begin position="228"/>
        <end position="233"/>
    </location>
    <ligand>
        <name>ATP</name>
        <dbReference type="ChEBI" id="CHEBI:30616"/>
    </ligand>
</feature>
<feature type="binding site" evidence="9">
    <location>
        <position position="295"/>
    </location>
    <ligand>
        <name>K(+)</name>
        <dbReference type="ChEBI" id="CHEBI:29103"/>
    </ligand>
</feature>
<evidence type="ECO:0000256" key="3">
    <source>
        <dbReference type="ARBA" id="ARBA00022741"/>
    </source>
</evidence>
<keyword evidence="8 9" id="KW-0119">Carbohydrate metabolism</keyword>
<evidence type="ECO:0000256" key="5">
    <source>
        <dbReference type="ARBA" id="ARBA00022840"/>
    </source>
</evidence>
<keyword evidence="9" id="KW-0963">Cytoplasm</keyword>
<dbReference type="UniPathway" id="UPA00916">
    <property type="reaction ID" value="UER00889"/>
</dbReference>
<dbReference type="RefSeq" id="WP_169699284.1">
    <property type="nucleotide sequence ID" value="NZ_LS974202.1"/>
</dbReference>
<comment type="activity regulation">
    <text evidence="9">Activated by a monovalent cation that binds near, but not in, the active site. The most likely occupant of the site in vivo is potassium. Ion binding induces a conformational change that may alter substrate affinity.</text>
</comment>
<dbReference type="KEGG" id="minf:MESINF_1651"/>
<feature type="binding site" evidence="9">
    <location>
        <begin position="259"/>
        <end position="260"/>
    </location>
    <ligand>
        <name>ATP</name>
        <dbReference type="ChEBI" id="CHEBI:30616"/>
    </ligand>
</feature>
<organism evidence="11 12">
    <name type="scientific">Mesotoga infera</name>
    <dbReference type="NCBI Taxonomy" id="1236046"/>
    <lineage>
        <taxon>Bacteria</taxon>
        <taxon>Thermotogati</taxon>
        <taxon>Thermotogota</taxon>
        <taxon>Thermotogae</taxon>
        <taxon>Kosmotogales</taxon>
        <taxon>Kosmotogaceae</taxon>
        <taxon>Mesotoga</taxon>
    </lineage>
</organism>
<feature type="binding site" evidence="9">
    <location>
        <position position="293"/>
    </location>
    <ligand>
        <name>K(+)</name>
        <dbReference type="ChEBI" id="CHEBI:29103"/>
    </ligand>
</feature>
<dbReference type="InterPro" id="IPR002139">
    <property type="entry name" value="Ribo/fructo_kinase"/>
</dbReference>